<reference evidence="1" key="1">
    <citation type="journal article" date="2015" name="Nature">
        <title>Complex archaea that bridge the gap between prokaryotes and eukaryotes.</title>
        <authorList>
            <person name="Spang A."/>
            <person name="Saw J.H."/>
            <person name="Jorgensen S.L."/>
            <person name="Zaremba-Niedzwiedzka K."/>
            <person name="Martijn J."/>
            <person name="Lind A.E."/>
            <person name="van Eijk R."/>
            <person name="Schleper C."/>
            <person name="Guy L."/>
            <person name="Ettema T.J."/>
        </authorList>
    </citation>
    <scope>NUCLEOTIDE SEQUENCE</scope>
</reference>
<protein>
    <submittedName>
        <fullName evidence="1">Uncharacterized protein</fullName>
    </submittedName>
</protein>
<organism evidence="1">
    <name type="scientific">marine sediment metagenome</name>
    <dbReference type="NCBI Taxonomy" id="412755"/>
    <lineage>
        <taxon>unclassified sequences</taxon>
        <taxon>metagenomes</taxon>
        <taxon>ecological metagenomes</taxon>
    </lineage>
</organism>
<name>A0A0F8WBI6_9ZZZZ</name>
<dbReference type="EMBL" id="LAZR01066241">
    <property type="protein sequence ID" value="KKK53963.1"/>
    <property type="molecule type" value="Genomic_DNA"/>
</dbReference>
<sequence length="72" mass="8438">MRVNLKLNRKEDIMLASEQHIVKIFMTPNELRGLADKMQKKIDITKIGQSTLVEIINTSDVFRTVQIHFNQR</sequence>
<evidence type="ECO:0000313" key="1">
    <source>
        <dbReference type="EMBL" id="KKK53963.1"/>
    </source>
</evidence>
<proteinExistence type="predicted"/>
<dbReference type="AlphaFoldDB" id="A0A0F8WBI6"/>
<accession>A0A0F8WBI6</accession>
<gene>
    <name evidence="1" type="ORF">LCGC14_3089500</name>
</gene>
<comment type="caution">
    <text evidence="1">The sequence shown here is derived from an EMBL/GenBank/DDBJ whole genome shotgun (WGS) entry which is preliminary data.</text>
</comment>